<sequence>MPFSSAAWFQQYKNFNELLQSLVNSSGIGNYVITTDIANFYDSIDIGRLVRKLRIDAPKLSEHVSLLEIFLGYWNRRTTGYQQSSKGIPQEIISDGSRNLSHYYLQDFDDKFDNYCKEKGLIYVRWADDILIFGSSVKALEVAVHNASRMLLYDGLNLNASKTKCYSRRDFESYRGLRLLSAIARSDGNAYRRELRAALNWARQNPFKLDTVFRASIGFISKMGSGATTFEKNFLQETAKENPKLIGSLNPAQLNRLISLADDPIRTFRDFVSYAASYEITAPKARILSCIRGQPHNLRKSGISVKTLESAVNRLDISSDESGIIQAFCTPATRLSISKAFRRNNP</sequence>
<dbReference type="RefSeq" id="WP_150350889.1">
    <property type="nucleotide sequence ID" value="NZ_CP044081.1"/>
</dbReference>
<evidence type="ECO:0000256" key="1">
    <source>
        <dbReference type="ARBA" id="ARBA00034120"/>
    </source>
</evidence>
<gene>
    <name evidence="3" type="ORF">FOB51_13705</name>
</gene>
<dbReference type="Pfam" id="PF00078">
    <property type="entry name" value="RVT_1"/>
    <property type="match status" value="1"/>
</dbReference>
<accession>A0A5P2QWK9</accession>
<dbReference type="InterPro" id="IPR051083">
    <property type="entry name" value="GrpII_Intron_Splice-Mob/Def"/>
</dbReference>
<dbReference type="PROSITE" id="PS50878">
    <property type="entry name" value="RT_POL"/>
    <property type="match status" value="1"/>
</dbReference>
<evidence type="ECO:0000313" key="4">
    <source>
        <dbReference type="Proteomes" id="UP000324507"/>
    </source>
</evidence>
<dbReference type="Proteomes" id="UP000324507">
    <property type="component" value="Chromosome"/>
</dbReference>
<organism evidence="3 4">
    <name type="scientific">Paracoccus yeei</name>
    <dbReference type="NCBI Taxonomy" id="147645"/>
    <lineage>
        <taxon>Bacteria</taxon>
        <taxon>Pseudomonadati</taxon>
        <taxon>Pseudomonadota</taxon>
        <taxon>Alphaproteobacteria</taxon>
        <taxon>Rhodobacterales</taxon>
        <taxon>Paracoccaceae</taxon>
        <taxon>Paracoccus</taxon>
    </lineage>
</organism>
<dbReference type="AlphaFoldDB" id="A0A5P2QWK9"/>
<protein>
    <submittedName>
        <fullName evidence="3">RNA-directed DNA polymerase</fullName>
    </submittedName>
</protein>
<proteinExistence type="inferred from homology"/>
<dbReference type="CDD" id="cd01646">
    <property type="entry name" value="RT_Bac_retron_I"/>
    <property type="match status" value="1"/>
</dbReference>
<comment type="similarity">
    <text evidence="1">Belongs to the bacterial reverse transcriptase family.</text>
</comment>
<dbReference type="GO" id="GO:0003964">
    <property type="term" value="F:RNA-directed DNA polymerase activity"/>
    <property type="evidence" value="ECO:0007669"/>
    <property type="project" value="UniProtKB-KW"/>
</dbReference>
<dbReference type="InterPro" id="IPR000477">
    <property type="entry name" value="RT_dom"/>
</dbReference>
<reference evidence="3 4" key="1">
    <citation type="submission" date="2019-09" db="EMBL/GenBank/DDBJ databases">
        <title>FDA dAtabase for Regulatory Grade micrObial Sequences (FDA-ARGOS): Supporting development and validation of Infectious Disease Dx tests.</title>
        <authorList>
            <person name="Sciortino C."/>
            <person name="Tallon L."/>
            <person name="Sadzewicz L."/>
            <person name="Vavikolanu K."/>
            <person name="Mehta A."/>
            <person name="Aluvathingal J."/>
            <person name="Nadendla S."/>
            <person name="Nandy P."/>
            <person name="Geyer C."/>
            <person name="Yan Y."/>
            <person name="Sichtig H."/>
        </authorList>
    </citation>
    <scope>NUCLEOTIDE SEQUENCE [LARGE SCALE GENOMIC DNA]</scope>
    <source>
        <strain evidence="3 4">FDAARGOS_643</strain>
    </source>
</reference>
<dbReference type="PANTHER" id="PTHR34047:SF8">
    <property type="entry name" value="PROTEIN YKFC"/>
    <property type="match status" value="1"/>
</dbReference>
<keyword evidence="3" id="KW-0695">RNA-directed DNA polymerase</keyword>
<evidence type="ECO:0000259" key="2">
    <source>
        <dbReference type="PROSITE" id="PS50878"/>
    </source>
</evidence>
<dbReference type="PANTHER" id="PTHR34047">
    <property type="entry name" value="NUCLEAR INTRON MATURASE 1, MITOCHONDRIAL-RELATED"/>
    <property type="match status" value="1"/>
</dbReference>
<keyword evidence="3" id="KW-0548">Nucleotidyltransferase</keyword>
<feature type="domain" description="Reverse transcriptase" evidence="2">
    <location>
        <begin position="1"/>
        <end position="179"/>
    </location>
</feature>
<evidence type="ECO:0000313" key="3">
    <source>
        <dbReference type="EMBL" id="QEU08962.1"/>
    </source>
</evidence>
<name>A0A5P2QWK9_9RHOB</name>
<dbReference type="EMBL" id="CP044081">
    <property type="protein sequence ID" value="QEU08962.1"/>
    <property type="molecule type" value="Genomic_DNA"/>
</dbReference>
<keyword evidence="3" id="KW-0808">Transferase</keyword>